<evidence type="ECO:0000256" key="6">
    <source>
        <dbReference type="PIRSR" id="PIRSR002419-1"/>
    </source>
</evidence>
<feature type="disulfide bond" evidence="6">
    <location>
        <begin position="155"/>
        <end position="183"/>
    </location>
</feature>
<dbReference type="GeneID" id="109689778"/>
<evidence type="ECO:0000256" key="3">
    <source>
        <dbReference type="ARBA" id="ARBA00022692"/>
    </source>
</evidence>
<dbReference type="InterPro" id="IPR000301">
    <property type="entry name" value="Tetraspanin_animals"/>
</dbReference>
<sequence>MGPRSRVRLAKCQMLGTGFFVLLLGLSVATMAAFTHFGDQFAVISHASLERNPYQAMDHWAFYVGISLAGLLSLGATLSAVATVREAQCLMAGGFLCFALVFLVLVQVAFWRLRNPTQVEDAMLDIYDLVYDQAVRNPSSARWQELAAIQDTFLCCGKTSPFGILGSAEANLCQGKEAARQDCLQSIGSFLRTHGNITSTLTSIGLVLMVYAMLLSAFLWLAIRSGCGLDRKGRYALTSRNHGCQPQEPSLFRRAQGGPASQDPSEAKAFVHHWGPTGHLDGPPRLQG</sequence>
<dbReference type="KEGG" id="ccan:109689778"/>
<dbReference type="InterPro" id="IPR042782">
    <property type="entry name" value="PHEMX_LEL"/>
</dbReference>
<dbReference type="Ensembl" id="ENSCCNT00000040393.1">
    <property type="protein sequence ID" value="ENSCCNP00000032159.1"/>
    <property type="gene ID" value="ENSCCNG00000030531.1"/>
</dbReference>
<evidence type="ECO:0000313" key="9">
    <source>
        <dbReference type="Ensembl" id="ENSCCNP00000032159.1"/>
    </source>
</evidence>
<feature type="transmembrane region" description="Helical" evidence="7">
    <location>
        <begin position="201"/>
        <end position="223"/>
    </location>
</feature>
<dbReference type="Gene3D" id="1.10.1450.10">
    <property type="entry name" value="Tetraspanin"/>
    <property type="match status" value="1"/>
</dbReference>
<dbReference type="InterPro" id="IPR008952">
    <property type="entry name" value="Tetraspanin_EC2_sf"/>
</dbReference>
<comment type="caution">
    <text evidence="7">Lacks conserved residue(s) required for the propagation of feature annotation.</text>
</comment>
<feature type="region of interest" description="Disordered" evidence="8">
    <location>
        <begin position="240"/>
        <end position="267"/>
    </location>
</feature>
<dbReference type="InterPro" id="IPR018499">
    <property type="entry name" value="Tetraspanin/Peripherin"/>
</dbReference>
<proteinExistence type="inferred from homology"/>
<dbReference type="RefSeq" id="XP_020024373.1">
    <property type="nucleotide sequence ID" value="XM_020168784.1"/>
</dbReference>
<dbReference type="GO" id="GO:0016020">
    <property type="term" value="C:membrane"/>
    <property type="evidence" value="ECO:0007669"/>
    <property type="project" value="UniProtKB-SubCell"/>
</dbReference>
<keyword evidence="6" id="KW-1015">Disulfide bond</keyword>
<evidence type="ECO:0000256" key="5">
    <source>
        <dbReference type="ARBA" id="ARBA00023136"/>
    </source>
</evidence>
<gene>
    <name evidence="9 11" type="primary">Tspan32</name>
</gene>
<dbReference type="CDD" id="cd03153">
    <property type="entry name" value="PHEMX_like_LEL"/>
    <property type="match status" value="1"/>
</dbReference>
<dbReference type="GO" id="GO:0007154">
    <property type="term" value="P:cell communication"/>
    <property type="evidence" value="ECO:0007669"/>
    <property type="project" value="UniProtKB-ARBA"/>
</dbReference>
<feature type="transmembrane region" description="Helical" evidence="7">
    <location>
        <begin position="89"/>
        <end position="111"/>
    </location>
</feature>
<evidence type="ECO:0000313" key="10">
    <source>
        <dbReference type="Proteomes" id="UP001732720"/>
    </source>
</evidence>
<evidence type="ECO:0000256" key="7">
    <source>
        <dbReference type="RuleBase" id="RU361218"/>
    </source>
</evidence>
<evidence type="ECO:0000256" key="1">
    <source>
        <dbReference type="ARBA" id="ARBA00004141"/>
    </source>
</evidence>
<dbReference type="PIRSF" id="PIRSF002419">
    <property type="entry name" value="Tetraspanin"/>
    <property type="match status" value="1"/>
</dbReference>
<keyword evidence="4 7" id="KW-1133">Transmembrane helix</keyword>
<keyword evidence="10" id="KW-1185">Reference proteome</keyword>
<feature type="transmembrane region" description="Helical" evidence="7">
    <location>
        <begin position="60"/>
        <end position="82"/>
    </location>
</feature>
<dbReference type="AlphaFoldDB" id="A0A8B7UY19"/>
<evidence type="ECO:0000256" key="8">
    <source>
        <dbReference type="SAM" id="MobiDB-lite"/>
    </source>
</evidence>
<dbReference type="FunFam" id="1.10.1450.10:FF:000022">
    <property type="entry name" value="Tetraspanin 32"/>
    <property type="match status" value="1"/>
</dbReference>
<dbReference type="GO" id="GO:0023052">
    <property type="term" value="P:signaling"/>
    <property type="evidence" value="ECO:0007669"/>
    <property type="project" value="UniProtKB-ARBA"/>
</dbReference>
<dbReference type="SUPFAM" id="SSF48652">
    <property type="entry name" value="Tetraspanin"/>
    <property type="match status" value="1"/>
</dbReference>
<evidence type="ECO:0000256" key="4">
    <source>
        <dbReference type="ARBA" id="ARBA00022989"/>
    </source>
</evidence>
<evidence type="ECO:0000256" key="2">
    <source>
        <dbReference type="ARBA" id="ARBA00006840"/>
    </source>
</evidence>
<comment type="subcellular location">
    <subcellularLocation>
        <location evidence="1 7">Membrane</location>
        <topology evidence="1 7">Multi-pass membrane protein</topology>
    </subcellularLocation>
</comment>
<reference evidence="9" key="1">
    <citation type="submission" date="2023-09" db="UniProtKB">
        <authorList>
            <consortium name="Ensembl"/>
        </authorList>
    </citation>
    <scope>IDENTIFICATION</scope>
</reference>
<feature type="disulfide bond" evidence="6">
    <location>
        <begin position="156"/>
        <end position="173"/>
    </location>
</feature>
<dbReference type="Pfam" id="PF00335">
    <property type="entry name" value="Tetraspanin"/>
    <property type="match status" value="1"/>
</dbReference>
<dbReference type="OrthoDB" id="9886271at2759"/>
<comment type="similarity">
    <text evidence="2 7">Belongs to the tetraspanin (TM4SF) family.</text>
</comment>
<reference evidence="11" key="2">
    <citation type="submission" date="2025-04" db="UniProtKB">
        <authorList>
            <consortium name="RefSeq"/>
        </authorList>
    </citation>
    <scope>IDENTIFICATION</scope>
    <source>
        <tissue evidence="11">Leukocyte</tissue>
    </source>
</reference>
<organism evidence="11">
    <name type="scientific">Castor canadensis</name>
    <name type="common">American beaver</name>
    <dbReference type="NCBI Taxonomy" id="51338"/>
    <lineage>
        <taxon>Eukaryota</taxon>
        <taxon>Metazoa</taxon>
        <taxon>Chordata</taxon>
        <taxon>Craniata</taxon>
        <taxon>Vertebrata</taxon>
        <taxon>Euteleostomi</taxon>
        <taxon>Mammalia</taxon>
        <taxon>Eutheria</taxon>
        <taxon>Euarchontoglires</taxon>
        <taxon>Glires</taxon>
        <taxon>Rodentia</taxon>
        <taxon>Castorimorpha</taxon>
        <taxon>Castoridae</taxon>
        <taxon>Castor</taxon>
    </lineage>
</organism>
<evidence type="ECO:0000313" key="11">
    <source>
        <dbReference type="RefSeq" id="XP_020024373.1"/>
    </source>
</evidence>
<dbReference type="Proteomes" id="UP001732720">
    <property type="component" value="Chromosome 1"/>
</dbReference>
<dbReference type="CTD" id="10077"/>
<protein>
    <recommendedName>
        <fullName evidence="7">Tetraspanin</fullName>
    </recommendedName>
</protein>
<keyword evidence="5 7" id="KW-0472">Membrane</keyword>
<name>A0A8B7UY19_CASCN</name>
<keyword evidence="3 7" id="KW-0812">Transmembrane</keyword>
<accession>A0A8B7UY19</accession>